<name>A0A1I3MXE4_9BACT</name>
<dbReference type="GO" id="GO:0004803">
    <property type="term" value="F:transposase activity"/>
    <property type="evidence" value="ECO:0007669"/>
    <property type="project" value="InterPro"/>
</dbReference>
<evidence type="ECO:0000259" key="2">
    <source>
        <dbReference type="SMART" id="SM01321"/>
    </source>
</evidence>
<dbReference type="CDD" id="cd06571">
    <property type="entry name" value="Bac_DnaA_C"/>
    <property type="match status" value="1"/>
</dbReference>
<dbReference type="Gene3D" id="1.10.1750.10">
    <property type="match status" value="1"/>
</dbReference>
<dbReference type="SMART" id="SM00760">
    <property type="entry name" value="Bac_DnaA_C"/>
    <property type="match status" value="1"/>
</dbReference>
<dbReference type="InterPro" id="IPR013159">
    <property type="entry name" value="DnaA_C"/>
</dbReference>
<dbReference type="AlphaFoldDB" id="A0A1I3MXE4"/>
<evidence type="ECO:0000313" key="3">
    <source>
        <dbReference type="EMBL" id="SFJ01683.1"/>
    </source>
</evidence>
<feature type="domain" description="Transposase IS200-like" evidence="2">
    <location>
        <begin position="1"/>
        <end position="107"/>
    </location>
</feature>
<accession>A0A1I3MXE4</accession>
<dbReference type="GO" id="GO:0006313">
    <property type="term" value="P:DNA transposition"/>
    <property type="evidence" value="ECO:0007669"/>
    <property type="project" value="InterPro"/>
</dbReference>
<dbReference type="SUPFAM" id="SSF143422">
    <property type="entry name" value="Transposase IS200-like"/>
    <property type="match status" value="1"/>
</dbReference>
<dbReference type="Gene3D" id="3.30.70.1290">
    <property type="entry name" value="Transposase IS200-like"/>
    <property type="match status" value="1"/>
</dbReference>
<organism evidence="3 4">
    <name type="scientific">Desulfomicrobium apsheronum</name>
    <dbReference type="NCBI Taxonomy" id="52560"/>
    <lineage>
        <taxon>Bacteria</taxon>
        <taxon>Pseudomonadati</taxon>
        <taxon>Thermodesulfobacteriota</taxon>
        <taxon>Desulfovibrionia</taxon>
        <taxon>Desulfovibrionales</taxon>
        <taxon>Desulfomicrobiaceae</taxon>
        <taxon>Desulfomicrobium</taxon>
    </lineage>
</organism>
<reference evidence="4" key="1">
    <citation type="submission" date="2016-10" db="EMBL/GenBank/DDBJ databases">
        <authorList>
            <person name="Varghese N."/>
            <person name="Submissions S."/>
        </authorList>
    </citation>
    <scope>NUCLEOTIDE SEQUENCE [LARGE SCALE GENOMIC DNA]</scope>
    <source>
        <strain evidence="4">DSM 5918</strain>
    </source>
</reference>
<dbReference type="GO" id="GO:0005524">
    <property type="term" value="F:ATP binding"/>
    <property type="evidence" value="ECO:0007669"/>
    <property type="project" value="InterPro"/>
</dbReference>
<sequence length="341" mass="39677">MNRGRQRENIFRDAQDYKAFTDLLKSTSEMFRVNVAAYCLMSNHYHILVQSSEGNLARAMRHLGGVYTQWFNRRYGLDGQLFKGRYKAILVGEDEYLQGLIRYIHHNPLKAGLTKSLSEYPWSSHLGYLRRGDAWKWLHTETLLSQFSDDPTKARAEYRRFMARDEDEEIERIFSLKKLPAILGNSDFVQTIKDRFFEAKLSPEVPESRQLAPVTIEAIKKAVCEVHGVTENVLTSSVRGITNDPRDISIYLSRILKGDSLKQIGEHFKIEKYSTVASAIARVKRKVDTDKKVAERIENIVKMIDKSQKKTCPLFLDSRQYSLTRLYCRASRLHNSYYYRL</sequence>
<dbReference type="InterPro" id="IPR002686">
    <property type="entry name" value="Transposase_17"/>
</dbReference>
<evidence type="ECO:0000313" key="4">
    <source>
        <dbReference type="Proteomes" id="UP000198635"/>
    </source>
</evidence>
<proteinExistence type="predicted"/>
<dbReference type="Proteomes" id="UP000198635">
    <property type="component" value="Unassembled WGS sequence"/>
</dbReference>
<feature type="domain" description="Chromosomal replication initiator DnaA C-terminal" evidence="1">
    <location>
        <begin position="215"/>
        <end position="283"/>
    </location>
</feature>
<dbReference type="GO" id="GO:0043565">
    <property type="term" value="F:sequence-specific DNA binding"/>
    <property type="evidence" value="ECO:0007669"/>
    <property type="project" value="InterPro"/>
</dbReference>
<dbReference type="InterPro" id="IPR036515">
    <property type="entry name" value="Transposase_17_sf"/>
</dbReference>
<evidence type="ECO:0000259" key="1">
    <source>
        <dbReference type="SMART" id="SM00760"/>
    </source>
</evidence>
<dbReference type="SMART" id="SM01321">
    <property type="entry name" value="Y1_Tnp"/>
    <property type="match status" value="1"/>
</dbReference>
<dbReference type="InterPro" id="IPR010921">
    <property type="entry name" value="Trp_repressor/repl_initiator"/>
</dbReference>
<dbReference type="PANTHER" id="PTHR34322:SF2">
    <property type="entry name" value="TRANSPOSASE IS200-LIKE DOMAIN-CONTAINING PROTEIN"/>
    <property type="match status" value="1"/>
</dbReference>
<gene>
    <name evidence="3" type="ORF">SAMN04488082_101108</name>
</gene>
<dbReference type="Pfam" id="PF08299">
    <property type="entry name" value="Bac_DnaA_C"/>
    <property type="match status" value="1"/>
</dbReference>
<dbReference type="GO" id="GO:0006270">
    <property type="term" value="P:DNA replication initiation"/>
    <property type="evidence" value="ECO:0007669"/>
    <property type="project" value="InterPro"/>
</dbReference>
<dbReference type="GO" id="GO:0006275">
    <property type="term" value="P:regulation of DNA replication"/>
    <property type="evidence" value="ECO:0007669"/>
    <property type="project" value="InterPro"/>
</dbReference>
<protein>
    <submittedName>
        <fullName evidence="3">DnaA protein helix-turn-helix</fullName>
    </submittedName>
</protein>
<dbReference type="SUPFAM" id="SSF48295">
    <property type="entry name" value="TrpR-like"/>
    <property type="match status" value="1"/>
</dbReference>
<keyword evidence="4" id="KW-1185">Reference proteome</keyword>
<dbReference type="PANTHER" id="PTHR34322">
    <property type="entry name" value="TRANSPOSASE, Y1_TNP DOMAIN-CONTAINING"/>
    <property type="match status" value="1"/>
</dbReference>
<dbReference type="EMBL" id="FORX01000001">
    <property type="protein sequence ID" value="SFJ01683.1"/>
    <property type="molecule type" value="Genomic_DNA"/>
</dbReference>
<dbReference type="STRING" id="52560.SAMN04488082_101108"/>
<dbReference type="Pfam" id="PF01797">
    <property type="entry name" value="Y1_Tnp"/>
    <property type="match status" value="1"/>
</dbReference>